<evidence type="ECO:0000313" key="8">
    <source>
        <dbReference type="EMBL" id="KAJ8980198.1"/>
    </source>
</evidence>
<evidence type="ECO:0000256" key="4">
    <source>
        <dbReference type="ARBA" id="ARBA00023136"/>
    </source>
</evidence>
<dbReference type="Pfam" id="PF00083">
    <property type="entry name" value="Sugar_tr"/>
    <property type="match status" value="1"/>
</dbReference>
<feature type="transmembrane region" description="Helical" evidence="6">
    <location>
        <begin position="90"/>
        <end position="113"/>
    </location>
</feature>
<dbReference type="InterPro" id="IPR005829">
    <property type="entry name" value="Sugar_transporter_CS"/>
</dbReference>
<accession>A0ABQ9JRH7</accession>
<protein>
    <recommendedName>
        <fullName evidence="7">Major facilitator superfamily (MFS) profile domain-containing protein</fullName>
    </recommendedName>
</protein>
<evidence type="ECO:0000259" key="7">
    <source>
        <dbReference type="PROSITE" id="PS50850"/>
    </source>
</evidence>
<feature type="transmembrane region" description="Helical" evidence="6">
    <location>
        <begin position="297"/>
        <end position="317"/>
    </location>
</feature>
<evidence type="ECO:0000256" key="5">
    <source>
        <dbReference type="ARBA" id="ARBA00023180"/>
    </source>
</evidence>
<organism evidence="8 9">
    <name type="scientific">Molorchus minor</name>
    <dbReference type="NCBI Taxonomy" id="1323400"/>
    <lineage>
        <taxon>Eukaryota</taxon>
        <taxon>Metazoa</taxon>
        <taxon>Ecdysozoa</taxon>
        <taxon>Arthropoda</taxon>
        <taxon>Hexapoda</taxon>
        <taxon>Insecta</taxon>
        <taxon>Pterygota</taxon>
        <taxon>Neoptera</taxon>
        <taxon>Endopterygota</taxon>
        <taxon>Coleoptera</taxon>
        <taxon>Polyphaga</taxon>
        <taxon>Cucujiformia</taxon>
        <taxon>Chrysomeloidea</taxon>
        <taxon>Cerambycidae</taxon>
        <taxon>Lamiinae</taxon>
        <taxon>Monochamini</taxon>
        <taxon>Molorchus</taxon>
    </lineage>
</organism>
<dbReference type="InterPro" id="IPR050549">
    <property type="entry name" value="MFS_Trehalose_Transporter"/>
</dbReference>
<dbReference type="PRINTS" id="PR00171">
    <property type="entry name" value="SUGRTRNSPORT"/>
</dbReference>
<comment type="subcellular location">
    <subcellularLocation>
        <location evidence="1">Membrane</location>
        <topology evidence="1">Multi-pass membrane protein</topology>
    </subcellularLocation>
</comment>
<dbReference type="PROSITE" id="PS00217">
    <property type="entry name" value="SUGAR_TRANSPORT_2"/>
    <property type="match status" value="1"/>
</dbReference>
<dbReference type="Proteomes" id="UP001162164">
    <property type="component" value="Unassembled WGS sequence"/>
</dbReference>
<reference evidence="8" key="1">
    <citation type="journal article" date="2023" name="Insect Mol. Biol.">
        <title>Genome sequencing provides insights into the evolution of gene families encoding plant cell wall-degrading enzymes in longhorned beetles.</title>
        <authorList>
            <person name="Shin N.R."/>
            <person name="Okamura Y."/>
            <person name="Kirsch R."/>
            <person name="Pauchet Y."/>
        </authorList>
    </citation>
    <scope>NUCLEOTIDE SEQUENCE</scope>
    <source>
        <strain evidence="8">MMC_N1</strain>
    </source>
</reference>
<evidence type="ECO:0000256" key="6">
    <source>
        <dbReference type="SAM" id="Phobius"/>
    </source>
</evidence>
<sequence>MLMFIGGTALTWSSPEIPILQNETLSPFGRKLSDEEETWVSSLVTLGAAIGSFFFTFLADRMGRKYTLLSMGVPFLVSYLMLAYGQIVELFYVARFVAGVTVGGVFSLVPIYAGEVAKTSNRGSLGFLMGSAVCSGFIFSCALGPYVSVKVFNLVLALFPLTFLILFSFLGKEVPHYYISLNEHHLAKEALQRLRGVSHDVDEELGEIQKKFKDTERGSFSDIFRSKGLIKAFVTSVGLLIFQQFSGINVVIFYGQKIFRDIGSNLPPEISTIIVTFVQFLSSFIAPAIGDKLGRKTLLIFSAVGMAISESLLGGIAT</sequence>
<dbReference type="InterPro" id="IPR003663">
    <property type="entry name" value="Sugar/inositol_transpt"/>
</dbReference>
<dbReference type="InterPro" id="IPR036259">
    <property type="entry name" value="MFS_trans_sf"/>
</dbReference>
<dbReference type="PANTHER" id="PTHR48021">
    <property type="match status" value="1"/>
</dbReference>
<comment type="caution">
    <text evidence="8">The sequence shown here is derived from an EMBL/GenBank/DDBJ whole genome shotgun (WGS) entry which is preliminary data.</text>
</comment>
<keyword evidence="3 6" id="KW-1133">Transmembrane helix</keyword>
<feature type="transmembrane region" description="Helical" evidence="6">
    <location>
        <begin position="232"/>
        <end position="255"/>
    </location>
</feature>
<dbReference type="PROSITE" id="PS50850">
    <property type="entry name" value="MFS"/>
    <property type="match status" value="1"/>
</dbReference>
<keyword evidence="2 6" id="KW-0812">Transmembrane</keyword>
<dbReference type="EMBL" id="JAPWTJ010000276">
    <property type="protein sequence ID" value="KAJ8980198.1"/>
    <property type="molecule type" value="Genomic_DNA"/>
</dbReference>
<keyword evidence="4 6" id="KW-0472">Membrane</keyword>
<name>A0ABQ9JRH7_9CUCU</name>
<feature type="transmembrane region" description="Helical" evidence="6">
    <location>
        <begin position="151"/>
        <end position="170"/>
    </location>
</feature>
<feature type="transmembrane region" description="Helical" evidence="6">
    <location>
        <begin position="66"/>
        <end position="84"/>
    </location>
</feature>
<evidence type="ECO:0000256" key="2">
    <source>
        <dbReference type="ARBA" id="ARBA00022692"/>
    </source>
</evidence>
<dbReference type="PANTHER" id="PTHR48021:SF47">
    <property type="entry name" value="GH17672P"/>
    <property type="match status" value="1"/>
</dbReference>
<dbReference type="InterPro" id="IPR005828">
    <property type="entry name" value="MFS_sugar_transport-like"/>
</dbReference>
<feature type="transmembrane region" description="Helical" evidence="6">
    <location>
        <begin position="125"/>
        <end position="145"/>
    </location>
</feature>
<feature type="domain" description="Major facilitator superfamily (MFS) profile" evidence="7">
    <location>
        <begin position="1"/>
        <end position="318"/>
    </location>
</feature>
<proteinExistence type="predicted"/>
<evidence type="ECO:0000256" key="3">
    <source>
        <dbReference type="ARBA" id="ARBA00022989"/>
    </source>
</evidence>
<dbReference type="SUPFAM" id="SSF103473">
    <property type="entry name" value="MFS general substrate transporter"/>
    <property type="match status" value="1"/>
</dbReference>
<evidence type="ECO:0000256" key="1">
    <source>
        <dbReference type="ARBA" id="ARBA00004141"/>
    </source>
</evidence>
<feature type="transmembrane region" description="Helical" evidence="6">
    <location>
        <begin position="270"/>
        <end position="290"/>
    </location>
</feature>
<keyword evidence="9" id="KW-1185">Reference proteome</keyword>
<dbReference type="InterPro" id="IPR020846">
    <property type="entry name" value="MFS_dom"/>
</dbReference>
<feature type="transmembrane region" description="Helical" evidence="6">
    <location>
        <begin position="39"/>
        <end position="59"/>
    </location>
</feature>
<dbReference type="Gene3D" id="1.20.1250.20">
    <property type="entry name" value="MFS general substrate transporter like domains"/>
    <property type="match status" value="1"/>
</dbReference>
<keyword evidence="5" id="KW-0325">Glycoprotein</keyword>
<gene>
    <name evidence="8" type="ORF">NQ317_003763</name>
</gene>
<evidence type="ECO:0000313" key="9">
    <source>
        <dbReference type="Proteomes" id="UP001162164"/>
    </source>
</evidence>